<sequence>MLTWMYGGFGPQDRWAVVLLVLLALIDDTYSLLSDRWFTIDVTAIIGNPLYERLVEEFGDYLSPREIAETILACYCDMINAPVIHIGSGEYSLCHYFNLWYPLTTHFSNSLTAIPMSNKDNRPGPQQDKRADVSETDPIAASNEVYLWETNPPSGIRFSFLPFHETRIYKLNIASGDPSLLPHAIYCNIKRESQRWMRPDPHEAGAVAESDIHEPYMLRTLGGMGIPLDQLSRLRNFLRSRGIMSAGHWMKVRDEFVEGCVFTNGDVSQELDDVELAELMSSTLGSMAVTTPAKGLQKAKEARKDQHRPIVIYDPYADEPDYFQL</sequence>
<name>A0A3N4HRE2_ASCIM</name>
<evidence type="ECO:0000313" key="2">
    <source>
        <dbReference type="EMBL" id="RPA75877.1"/>
    </source>
</evidence>
<evidence type="ECO:0000313" key="3">
    <source>
        <dbReference type="Proteomes" id="UP000275078"/>
    </source>
</evidence>
<organism evidence="2 3">
    <name type="scientific">Ascobolus immersus RN42</name>
    <dbReference type="NCBI Taxonomy" id="1160509"/>
    <lineage>
        <taxon>Eukaryota</taxon>
        <taxon>Fungi</taxon>
        <taxon>Dikarya</taxon>
        <taxon>Ascomycota</taxon>
        <taxon>Pezizomycotina</taxon>
        <taxon>Pezizomycetes</taxon>
        <taxon>Pezizales</taxon>
        <taxon>Ascobolaceae</taxon>
        <taxon>Ascobolus</taxon>
    </lineage>
</organism>
<dbReference type="AlphaFoldDB" id="A0A3N4HRE2"/>
<gene>
    <name evidence="2" type="ORF">BJ508DRAFT_311592</name>
</gene>
<evidence type="ECO:0000256" key="1">
    <source>
        <dbReference type="SAM" id="MobiDB-lite"/>
    </source>
</evidence>
<feature type="compositionally biased region" description="Basic and acidic residues" evidence="1">
    <location>
        <begin position="119"/>
        <end position="133"/>
    </location>
</feature>
<reference evidence="2 3" key="1">
    <citation type="journal article" date="2018" name="Nat. Ecol. Evol.">
        <title>Pezizomycetes genomes reveal the molecular basis of ectomycorrhizal truffle lifestyle.</title>
        <authorList>
            <person name="Murat C."/>
            <person name="Payen T."/>
            <person name="Noel B."/>
            <person name="Kuo A."/>
            <person name="Morin E."/>
            <person name="Chen J."/>
            <person name="Kohler A."/>
            <person name="Krizsan K."/>
            <person name="Balestrini R."/>
            <person name="Da Silva C."/>
            <person name="Montanini B."/>
            <person name="Hainaut M."/>
            <person name="Levati E."/>
            <person name="Barry K.W."/>
            <person name="Belfiori B."/>
            <person name="Cichocki N."/>
            <person name="Clum A."/>
            <person name="Dockter R.B."/>
            <person name="Fauchery L."/>
            <person name="Guy J."/>
            <person name="Iotti M."/>
            <person name="Le Tacon F."/>
            <person name="Lindquist E.A."/>
            <person name="Lipzen A."/>
            <person name="Malagnac F."/>
            <person name="Mello A."/>
            <person name="Molinier V."/>
            <person name="Miyauchi S."/>
            <person name="Poulain J."/>
            <person name="Riccioni C."/>
            <person name="Rubini A."/>
            <person name="Sitrit Y."/>
            <person name="Splivallo R."/>
            <person name="Traeger S."/>
            <person name="Wang M."/>
            <person name="Zifcakova L."/>
            <person name="Wipf D."/>
            <person name="Zambonelli A."/>
            <person name="Paolocci F."/>
            <person name="Nowrousian M."/>
            <person name="Ottonello S."/>
            <person name="Baldrian P."/>
            <person name="Spatafora J.W."/>
            <person name="Henrissat B."/>
            <person name="Nagy L.G."/>
            <person name="Aury J.M."/>
            <person name="Wincker P."/>
            <person name="Grigoriev I.V."/>
            <person name="Bonfante P."/>
            <person name="Martin F.M."/>
        </authorList>
    </citation>
    <scope>NUCLEOTIDE SEQUENCE [LARGE SCALE GENOMIC DNA]</scope>
    <source>
        <strain evidence="2 3">RN42</strain>
    </source>
</reference>
<proteinExistence type="predicted"/>
<feature type="region of interest" description="Disordered" evidence="1">
    <location>
        <begin position="115"/>
        <end position="135"/>
    </location>
</feature>
<dbReference type="Proteomes" id="UP000275078">
    <property type="component" value="Unassembled WGS sequence"/>
</dbReference>
<protein>
    <submittedName>
        <fullName evidence="2">Uncharacterized protein</fullName>
    </submittedName>
</protein>
<keyword evidence="3" id="KW-1185">Reference proteome</keyword>
<accession>A0A3N4HRE2</accession>
<dbReference type="EMBL" id="ML119755">
    <property type="protein sequence ID" value="RPA75877.1"/>
    <property type="molecule type" value="Genomic_DNA"/>
</dbReference>